<evidence type="ECO:0008006" key="6">
    <source>
        <dbReference type="Google" id="ProtNLM"/>
    </source>
</evidence>
<gene>
    <name evidence="4" type="ORF">A3C19_01635</name>
</gene>
<dbReference type="AlphaFoldDB" id="A0A1F6DJ83"/>
<dbReference type="InterPro" id="IPR051338">
    <property type="entry name" value="NodU/CmcH_Carbamoyltrnsfr"/>
</dbReference>
<dbReference type="GO" id="GO:0003824">
    <property type="term" value="F:catalytic activity"/>
    <property type="evidence" value="ECO:0007669"/>
    <property type="project" value="InterPro"/>
</dbReference>
<evidence type="ECO:0000313" key="5">
    <source>
        <dbReference type="Proteomes" id="UP000178532"/>
    </source>
</evidence>
<organism evidence="4 5">
    <name type="scientific">Candidatus Kaiserbacteria bacterium RIFCSPHIGHO2_02_FULL_54_22</name>
    <dbReference type="NCBI Taxonomy" id="1798495"/>
    <lineage>
        <taxon>Bacteria</taxon>
        <taxon>Candidatus Kaiseribacteriota</taxon>
    </lineage>
</organism>
<accession>A0A1F6DJ83</accession>
<dbReference type="InterPro" id="IPR031730">
    <property type="entry name" value="Carbam_trans_C"/>
</dbReference>
<dbReference type="Pfam" id="PF16861">
    <property type="entry name" value="Carbam_trans_C"/>
    <property type="match status" value="1"/>
</dbReference>
<evidence type="ECO:0000259" key="2">
    <source>
        <dbReference type="Pfam" id="PF02543"/>
    </source>
</evidence>
<comment type="caution">
    <text evidence="4">The sequence shown here is derived from an EMBL/GenBank/DDBJ whole genome shotgun (WGS) entry which is preliminary data.</text>
</comment>
<feature type="domain" description="Carbamoyltransferase" evidence="2">
    <location>
        <begin position="6"/>
        <end position="355"/>
    </location>
</feature>
<comment type="similarity">
    <text evidence="1">Belongs to the NodU/CmcH family.</text>
</comment>
<dbReference type="Gene3D" id="3.90.870.20">
    <property type="entry name" value="Carbamoyltransferase, C-terminal domain"/>
    <property type="match status" value="1"/>
</dbReference>
<dbReference type="EMBL" id="MFLI01000020">
    <property type="protein sequence ID" value="OGG61436.1"/>
    <property type="molecule type" value="Genomic_DNA"/>
</dbReference>
<reference evidence="4 5" key="1">
    <citation type="journal article" date="2016" name="Nat. Commun.">
        <title>Thousands of microbial genomes shed light on interconnected biogeochemical processes in an aquifer system.</title>
        <authorList>
            <person name="Anantharaman K."/>
            <person name="Brown C.T."/>
            <person name="Hug L.A."/>
            <person name="Sharon I."/>
            <person name="Castelle C.J."/>
            <person name="Probst A.J."/>
            <person name="Thomas B.C."/>
            <person name="Singh A."/>
            <person name="Wilkins M.J."/>
            <person name="Karaoz U."/>
            <person name="Brodie E.L."/>
            <person name="Williams K.H."/>
            <person name="Hubbard S.S."/>
            <person name="Banfield J.F."/>
        </authorList>
    </citation>
    <scope>NUCLEOTIDE SEQUENCE [LARGE SCALE GENOMIC DNA]</scope>
</reference>
<dbReference type="CDD" id="cd24098">
    <property type="entry name" value="ASKHA_NBD_TobZ_N"/>
    <property type="match status" value="1"/>
</dbReference>
<evidence type="ECO:0000259" key="3">
    <source>
        <dbReference type="Pfam" id="PF16861"/>
    </source>
</evidence>
<dbReference type="Proteomes" id="UP000178532">
    <property type="component" value="Unassembled WGS sequence"/>
</dbReference>
<dbReference type="Pfam" id="PF02543">
    <property type="entry name" value="Carbam_trans_N"/>
    <property type="match status" value="1"/>
</dbReference>
<dbReference type="PANTHER" id="PTHR34847">
    <property type="entry name" value="NODULATION PROTEIN U"/>
    <property type="match status" value="1"/>
</dbReference>
<dbReference type="InterPro" id="IPR003696">
    <property type="entry name" value="Carbtransf_dom"/>
</dbReference>
<evidence type="ECO:0000313" key="4">
    <source>
        <dbReference type="EMBL" id="OGG61436.1"/>
    </source>
</evidence>
<dbReference type="Gene3D" id="3.30.420.40">
    <property type="match status" value="2"/>
</dbReference>
<dbReference type="STRING" id="1798495.A3C19_01635"/>
<dbReference type="PANTHER" id="PTHR34847:SF1">
    <property type="entry name" value="NODULATION PROTEIN U"/>
    <property type="match status" value="1"/>
</dbReference>
<dbReference type="SUPFAM" id="SSF53067">
    <property type="entry name" value="Actin-like ATPase domain"/>
    <property type="match status" value="1"/>
</dbReference>
<evidence type="ECO:0000256" key="1">
    <source>
        <dbReference type="ARBA" id="ARBA00006129"/>
    </source>
</evidence>
<dbReference type="InterPro" id="IPR038152">
    <property type="entry name" value="Carbam_trans_C_sf"/>
</dbReference>
<protein>
    <recommendedName>
        <fullName evidence="6">Carbamoyltransferase</fullName>
    </recommendedName>
</protein>
<name>A0A1F6DJ83_9BACT</name>
<feature type="domain" description="Carbamoyltransferase C-terminal" evidence="3">
    <location>
        <begin position="413"/>
        <end position="602"/>
    </location>
</feature>
<proteinExistence type="inferred from homology"/>
<dbReference type="InterPro" id="IPR043129">
    <property type="entry name" value="ATPase_NBD"/>
</dbReference>
<sequence>MKREAILGISAFYHDSAAALLVDGEIVAAAHEERFTRKKHDYSFPAHAVAYCLSEYGLKPSELSVVAFYDKPLLKFERLLETYHLWAPRGVRSFVTAMPIWVKEKLFMRRTIREELKKIESALVAVPLVFPAHHLSHAASAFYPSPFVEAAILTVDGVGEWATTTIGKGSGKQIEMCAEMHFPHSLGLLYSAFTYYCGFRINSGEYKLMGLAPYGRAGSREVEAYKRVILERLISLKEDGSLMLAMEYFTFATTLRTVDDAKWTALFGVPPRTPEAPLTQAYMDLALAIQEVTEEAMVRLAHTARKMTGMRNLVMAGGVALNCVANERLLAAGIFEHVWVQPAAGDAGGALGAALAARHIWLGRDRAPNPDDGMSGSYLGPAYSELDTKRMARCFQAPYREYERFDDVCSDMAQLLAEGNIIGWMQGRMEWGPRALGNRSVLADARNPKMQKKLNVSIKYRESFRPFAPAVLEEDAKLYFELREKSSPYMLFTAPIVKRRRARTEQNSDAPLLEQINAARSDIPAVTHLDYSARVQTVSRRTNERFWQLINAFKSLTGYALLVNTSFNVRGEPIVMTPEDAYRCFMNTEMDHLVIGNIVFDKRAQPAWEKRSLLEQYELD</sequence>